<dbReference type="Proteomes" id="UP000031971">
    <property type="component" value="Unassembled WGS sequence"/>
</dbReference>
<dbReference type="STRING" id="272627.CCC_03385"/>
<dbReference type="CDD" id="cd09278">
    <property type="entry name" value="RNase_HI_prokaryote_like"/>
    <property type="match status" value="1"/>
</dbReference>
<keyword evidence="14" id="KW-1185">Reference proteome</keyword>
<keyword evidence="11" id="KW-0963">Cytoplasm</keyword>
<dbReference type="PANTHER" id="PTHR10642:SF26">
    <property type="entry name" value="RIBONUCLEASE H1"/>
    <property type="match status" value="1"/>
</dbReference>
<evidence type="ECO:0000256" key="9">
    <source>
        <dbReference type="ARBA" id="ARBA00022801"/>
    </source>
</evidence>
<dbReference type="InterPro" id="IPR036397">
    <property type="entry name" value="RNaseH_sf"/>
</dbReference>
<dbReference type="GO" id="GO:0005737">
    <property type="term" value="C:cytoplasm"/>
    <property type="evidence" value="ECO:0007669"/>
    <property type="project" value="UniProtKB-SubCell"/>
</dbReference>
<evidence type="ECO:0000256" key="3">
    <source>
        <dbReference type="ARBA" id="ARBA00005300"/>
    </source>
</evidence>
<dbReference type="FunFam" id="3.30.420.10:FF:000089">
    <property type="entry name" value="Ribonuclease H"/>
    <property type="match status" value="1"/>
</dbReference>
<evidence type="ECO:0000256" key="11">
    <source>
        <dbReference type="HAMAP-Rule" id="MF_00042"/>
    </source>
</evidence>
<evidence type="ECO:0000313" key="13">
    <source>
        <dbReference type="EMBL" id="KIL99167.1"/>
    </source>
</evidence>
<evidence type="ECO:0000256" key="10">
    <source>
        <dbReference type="ARBA" id="ARBA00022842"/>
    </source>
</evidence>
<proteinExistence type="inferred from homology"/>
<dbReference type="PANTHER" id="PTHR10642">
    <property type="entry name" value="RIBONUCLEASE H1"/>
    <property type="match status" value="1"/>
</dbReference>
<comment type="subunit">
    <text evidence="4 11">Monomer.</text>
</comment>
<dbReference type="GO" id="GO:0004523">
    <property type="term" value="F:RNA-DNA hybrid ribonuclease activity"/>
    <property type="evidence" value="ECO:0007669"/>
    <property type="project" value="UniProtKB-UniRule"/>
</dbReference>
<reference evidence="13 14" key="1">
    <citation type="submission" date="2015-01" db="EMBL/GenBank/DDBJ databases">
        <title>Genome Sequence of Magnetospirillum magnetotacticum Strain MS-1.</title>
        <authorList>
            <person name="Marinov G.K."/>
            <person name="Smalley M.D."/>
            <person name="DeSalvo G."/>
        </authorList>
    </citation>
    <scope>NUCLEOTIDE SEQUENCE [LARGE SCALE GENOMIC DNA]</scope>
    <source>
        <strain evidence="13 14">MS-1</strain>
    </source>
</reference>
<feature type="binding site" evidence="11">
    <location>
        <position position="76"/>
    </location>
    <ligand>
        <name>Mg(2+)</name>
        <dbReference type="ChEBI" id="CHEBI:18420"/>
        <label>1</label>
    </ligand>
</feature>
<comment type="catalytic activity">
    <reaction evidence="1 11">
        <text>Endonucleolytic cleavage to 5'-phosphomonoester.</text>
        <dbReference type="EC" id="3.1.26.4"/>
    </reaction>
</comment>
<keyword evidence="7 11" id="KW-0479">Metal-binding</keyword>
<comment type="subcellular location">
    <subcellularLocation>
        <location evidence="11">Cytoplasm</location>
    </subcellularLocation>
</comment>
<dbReference type="InterPro" id="IPR050092">
    <property type="entry name" value="RNase_H"/>
</dbReference>
<evidence type="ECO:0000259" key="12">
    <source>
        <dbReference type="PROSITE" id="PS50879"/>
    </source>
</evidence>
<dbReference type="GO" id="GO:0043137">
    <property type="term" value="P:DNA replication, removal of RNA primer"/>
    <property type="evidence" value="ECO:0007669"/>
    <property type="project" value="TreeGrafter"/>
</dbReference>
<dbReference type="InterPro" id="IPR002156">
    <property type="entry name" value="RNaseH_domain"/>
</dbReference>
<evidence type="ECO:0000256" key="2">
    <source>
        <dbReference type="ARBA" id="ARBA00004065"/>
    </source>
</evidence>
<evidence type="ECO:0000256" key="1">
    <source>
        <dbReference type="ARBA" id="ARBA00000077"/>
    </source>
</evidence>
<keyword evidence="9 11" id="KW-0378">Hydrolase</keyword>
<dbReference type="PROSITE" id="PS50879">
    <property type="entry name" value="RNASE_H_1"/>
    <property type="match status" value="1"/>
</dbReference>
<keyword evidence="8 11" id="KW-0255">Endonuclease</keyword>
<evidence type="ECO:0000256" key="8">
    <source>
        <dbReference type="ARBA" id="ARBA00022759"/>
    </source>
</evidence>
<dbReference type="Pfam" id="PF00075">
    <property type="entry name" value="RNase_H"/>
    <property type="match status" value="1"/>
</dbReference>
<dbReference type="SUPFAM" id="SSF53098">
    <property type="entry name" value="Ribonuclease H-like"/>
    <property type="match status" value="1"/>
</dbReference>
<feature type="binding site" evidence="11">
    <location>
        <position position="140"/>
    </location>
    <ligand>
        <name>Mg(2+)</name>
        <dbReference type="ChEBI" id="CHEBI:18420"/>
        <label>2</label>
    </ligand>
</feature>
<evidence type="ECO:0000313" key="14">
    <source>
        <dbReference type="Proteomes" id="UP000031971"/>
    </source>
</evidence>
<dbReference type="InterPro" id="IPR022892">
    <property type="entry name" value="RNaseHI"/>
</dbReference>
<dbReference type="InterPro" id="IPR012337">
    <property type="entry name" value="RNaseH-like_sf"/>
</dbReference>
<comment type="function">
    <text evidence="2 11">Endonuclease that specifically degrades the RNA of RNA-DNA hybrids.</text>
</comment>
<evidence type="ECO:0000256" key="6">
    <source>
        <dbReference type="ARBA" id="ARBA00022722"/>
    </source>
</evidence>
<evidence type="ECO:0000256" key="7">
    <source>
        <dbReference type="ARBA" id="ARBA00022723"/>
    </source>
</evidence>
<dbReference type="OrthoDB" id="7845843at2"/>
<feature type="domain" description="RNase H type-1" evidence="12">
    <location>
        <begin position="7"/>
        <end position="148"/>
    </location>
</feature>
<dbReference type="NCBIfam" id="NF001236">
    <property type="entry name" value="PRK00203.1"/>
    <property type="match status" value="1"/>
</dbReference>
<feature type="binding site" evidence="11">
    <location>
        <position position="16"/>
    </location>
    <ligand>
        <name>Mg(2+)</name>
        <dbReference type="ChEBI" id="CHEBI:18420"/>
        <label>2</label>
    </ligand>
</feature>
<comment type="cofactor">
    <cofactor evidence="11">
        <name>Mg(2+)</name>
        <dbReference type="ChEBI" id="CHEBI:18420"/>
    </cofactor>
    <text evidence="11">Binds 1 Mg(2+) ion per subunit. May bind a second metal ion at a regulatory site, or after substrate binding.</text>
</comment>
<dbReference type="AlphaFoldDB" id="A0A0C2UCE9"/>
<organism evidence="13 14">
    <name type="scientific">Paramagnetospirillum magnetotacticum MS-1</name>
    <dbReference type="NCBI Taxonomy" id="272627"/>
    <lineage>
        <taxon>Bacteria</taxon>
        <taxon>Pseudomonadati</taxon>
        <taxon>Pseudomonadota</taxon>
        <taxon>Alphaproteobacteria</taxon>
        <taxon>Rhodospirillales</taxon>
        <taxon>Magnetospirillaceae</taxon>
        <taxon>Paramagnetospirillum</taxon>
    </lineage>
</organism>
<comment type="caution">
    <text evidence="13">The sequence shown here is derived from an EMBL/GenBank/DDBJ whole genome shotgun (WGS) entry which is preliminary data.</text>
</comment>
<dbReference type="GO" id="GO:0003676">
    <property type="term" value="F:nucleic acid binding"/>
    <property type="evidence" value="ECO:0007669"/>
    <property type="project" value="InterPro"/>
</dbReference>
<dbReference type="EC" id="3.1.26.4" evidence="5 11"/>
<dbReference type="EMBL" id="JXSL01000025">
    <property type="protein sequence ID" value="KIL99167.1"/>
    <property type="molecule type" value="Genomic_DNA"/>
</dbReference>
<feature type="binding site" evidence="11">
    <location>
        <position position="54"/>
    </location>
    <ligand>
        <name>Mg(2+)</name>
        <dbReference type="ChEBI" id="CHEBI:18420"/>
        <label>1</label>
    </ligand>
</feature>
<gene>
    <name evidence="11" type="primary">rnhA</name>
    <name evidence="13" type="ORF">CCC_03385</name>
</gene>
<evidence type="ECO:0000256" key="4">
    <source>
        <dbReference type="ARBA" id="ARBA00011245"/>
    </source>
</evidence>
<sequence length="154" mass="17047">MSEAAVKPETVEIYTDGACSGNPGPGGWGAILRFKGIEKELKGGEPQTTNNRMEMMAVLSALNALTRPCAIDLYTDSEYVKKGMTEWLRGWKARGWKTADKKPVKNDDLWKALDEAAARHKVSWHWVKGHAGHPENERADALAREGIADMRAAR</sequence>
<feature type="binding site" evidence="11">
    <location>
        <position position="16"/>
    </location>
    <ligand>
        <name>Mg(2+)</name>
        <dbReference type="ChEBI" id="CHEBI:18420"/>
        <label>1</label>
    </ligand>
</feature>
<dbReference type="RefSeq" id="WP_009868812.1">
    <property type="nucleotide sequence ID" value="NZ_JXSL01000025.1"/>
</dbReference>
<dbReference type="GO" id="GO:0000287">
    <property type="term" value="F:magnesium ion binding"/>
    <property type="evidence" value="ECO:0007669"/>
    <property type="project" value="UniProtKB-UniRule"/>
</dbReference>
<keyword evidence="10 11" id="KW-0460">Magnesium</keyword>
<accession>A0A0C2UCE9</accession>
<name>A0A0C2UCE9_PARME</name>
<keyword evidence="6 11" id="KW-0540">Nuclease</keyword>
<dbReference type="Gene3D" id="3.30.420.10">
    <property type="entry name" value="Ribonuclease H-like superfamily/Ribonuclease H"/>
    <property type="match status" value="1"/>
</dbReference>
<comment type="similarity">
    <text evidence="3 11">Belongs to the RNase H family.</text>
</comment>
<dbReference type="HAMAP" id="MF_00042">
    <property type="entry name" value="RNase_H"/>
    <property type="match status" value="1"/>
</dbReference>
<protein>
    <recommendedName>
        <fullName evidence="5 11">Ribonuclease H</fullName>
        <shortName evidence="11">RNase H</shortName>
        <ecNumber evidence="5 11">3.1.26.4</ecNumber>
    </recommendedName>
</protein>
<evidence type="ECO:0000256" key="5">
    <source>
        <dbReference type="ARBA" id="ARBA00012180"/>
    </source>
</evidence>